<feature type="region of interest" description="Disordered" evidence="6">
    <location>
        <begin position="83"/>
        <end position="121"/>
    </location>
</feature>
<accession>A0A9D3S2G8</accession>
<evidence type="ECO:0000256" key="4">
    <source>
        <dbReference type="ARBA" id="ARBA00023163"/>
    </source>
</evidence>
<keyword evidence="5" id="KW-0539">Nucleus</keyword>
<evidence type="ECO:0000256" key="6">
    <source>
        <dbReference type="SAM" id="MobiDB-lite"/>
    </source>
</evidence>
<comment type="caution">
    <text evidence="8">The sequence shown here is derived from an EMBL/GenBank/DDBJ whole genome shotgun (WGS) entry which is preliminary data.</text>
</comment>
<dbReference type="PANTHER" id="PTHR10865">
    <property type="entry name" value="METASTASIS-ASSOCIATED PROTEIN AND MESODERM INDUCTION EARLY RESPONSE PROTEIN"/>
    <property type="match status" value="1"/>
</dbReference>
<dbReference type="GO" id="GO:0032991">
    <property type="term" value="C:protein-containing complex"/>
    <property type="evidence" value="ECO:0007669"/>
    <property type="project" value="UniProtKB-ARBA"/>
</dbReference>
<feature type="domain" description="SANT" evidence="7">
    <location>
        <begin position="11"/>
        <end position="63"/>
    </location>
</feature>
<dbReference type="GO" id="GO:0005654">
    <property type="term" value="C:nucleoplasm"/>
    <property type="evidence" value="ECO:0007669"/>
    <property type="project" value="TreeGrafter"/>
</dbReference>
<dbReference type="PANTHER" id="PTHR10865:SF27">
    <property type="entry name" value="MESODERM INDUCTION EARLY RESPONSE PROTEIN 2"/>
    <property type="match status" value="1"/>
</dbReference>
<dbReference type="AlphaFoldDB" id="A0A9D3S2G8"/>
<comment type="subcellular location">
    <subcellularLocation>
        <location evidence="1">Nucleus</location>
    </subcellularLocation>
</comment>
<dbReference type="SUPFAM" id="SSF46689">
    <property type="entry name" value="Homeodomain-like"/>
    <property type="match status" value="1"/>
</dbReference>
<dbReference type="InterPro" id="IPR001005">
    <property type="entry name" value="SANT/Myb"/>
</dbReference>
<dbReference type="FunFam" id="1.10.10.60:FF:000025">
    <property type="entry name" value="Mesoderm induction early response 1, transcriptional regulator"/>
    <property type="match status" value="1"/>
</dbReference>
<dbReference type="Proteomes" id="UP001044222">
    <property type="component" value="Chromosome 6"/>
</dbReference>
<dbReference type="GO" id="GO:0000122">
    <property type="term" value="P:negative regulation of transcription by RNA polymerase II"/>
    <property type="evidence" value="ECO:0007669"/>
    <property type="project" value="TreeGrafter"/>
</dbReference>
<feature type="region of interest" description="Disordered" evidence="6">
    <location>
        <begin position="138"/>
        <end position="157"/>
    </location>
</feature>
<proteinExistence type="predicted"/>
<dbReference type="PROSITE" id="PS51293">
    <property type="entry name" value="SANT"/>
    <property type="match status" value="1"/>
</dbReference>
<dbReference type="Pfam" id="PF00249">
    <property type="entry name" value="Myb_DNA-binding"/>
    <property type="match status" value="1"/>
</dbReference>
<evidence type="ECO:0000256" key="5">
    <source>
        <dbReference type="ARBA" id="ARBA00023242"/>
    </source>
</evidence>
<dbReference type="GO" id="GO:0042826">
    <property type="term" value="F:histone deacetylase binding"/>
    <property type="evidence" value="ECO:0007669"/>
    <property type="project" value="TreeGrafter"/>
</dbReference>
<evidence type="ECO:0000256" key="2">
    <source>
        <dbReference type="ARBA" id="ARBA00022491"/>
    </source>
</evidence>
<name>A0A9D3S2G8_ANGAN</name>
<keyword evidence="9" id="KW-1185">Reference proteome</keyword>
<evidence type="ECO:0000313" key="8">
    <source>
        <dbReference type="EMBL" id="KAG5847827.1"/>
    </source>
</evidence>
<dbReference type="EMBL" id="JAFIRN010000006">
    <property type="protein sequence ID" value="KAG5847827.1"/>
    <property type="molecule type" value="Genomic_DNA"/>
</dbReference>
<reference evidence="8" key="1">
    <citation type="submission" date="2021-01" db="EMBL/GenBank/DDBJ databases">
        <title>A chromosome-scale assembly of European eel, Anguilla anguilla.</title>
        <authorList>
            <person name="Henkel C."/>
            <person name="Jong-Raadsen S.A."/>
            <person name="Dufour S."/>
            <person name="Weltzien F.-A."/>
            <person name="Palstra A.P."/>
            <person name="Pelster B."/>
            <person name="Spaink H.P."/>
            <person name="Van Den Thillart G.E."/>
            <person name="Jansen H."/>
            <person name="Zahm M."/>
            <person name="Klopp C."/>
            <person name="Cedric C."/>
            <person name="Louis A."/>
            <person name="Berthelot C."/>
            <person name="Parey E."/>
            <person name="Roest Crollius H."/>
            <person name="Montfort J."/>
            <person name="Robinson-Rechavi M."/>
            <person name="Bucao C."/>
            <person name="Bouchez O."/>
            <person name="Gislard M."/>
            <person name="Lluch J."/>
            <person name="Milhes M."/>
            <person name="Lampietro C."/>
            <person name="Lopez Roques C."/>
            <person name="Donnadieu C."/>
            <person name="Braasch I."/>
            <person name="Desvignes T."/>
            <person name="Postlethwait J."/>
            <person name="Bobe J."/>
            <person name="Guiguen Y."/>
            <person name="Dirks R."/>
        </authorList>
    </citation>
    <scope>NUCLEOTIDE SEQUENCE</scope>
    <source>
        <strain evidence="8">Tag_6206</strain>
        <tissue evidence="8">Liver</tissue>
    </source>
</reference>
<dbReference type="SMART" id="SM00717">
    <property type="entry name" value="SANT"/>
    <property type="match status" value="1"/>
</dbReference>
<dbReference type="InterPro" id="IPR040138">
    <property type="entry name" value="MIER/MTA"/>
</dbReference>
<dbReference type="InterPro" id="IPR017884">
    <property type="entry name" value="SANT_dom"/>
</dbReference>
<dbReference type="InterPro" id="IPR009057">
    <property type="entry name" value="Homeodomain-like_sf"/>
</dbReference>
<organism evidence="8 9">
    <name type="scientific">Anguilla anguilla</name>
    <name type="common">European freshwater eel</name>
    <name type="synonym">Muraena anguilla</name>
    <dbReference type="NCBI Taxonomy" id="7936"/>
    <lineage>
        <taxon>Eukaryota</taxon>
        <taxon>Metazoa</taxon>
        <taxon>Chordata</taxon>
        <taxon>Craniata</taxon>
        <taxon>Vertebrata</taxon>
        <taxon>Euteleostomi</taxon>
        <taxon>Actinopterygii</taxon>
        <taxon>Neopterygii</taxon>
        <taxon>Teleostei</taxon>
        <taxon>Anguilliformes</taxon>
        <taxon>Anguillidae</taxon>
        <taxon>Anguilla</taxon>
    </lineage>
</organism>
<evidence type="ECO:0000259" key="7">
    <source>
        <dbReference type="PROSITE" id="PS51293"/>
    </source>
</evidence>
<keyword evidence="4" id="KW-0804">Transcription</keyword>
<dbReference type="CDD" id="cd11661">
    <property type="entry name" value="SANT_MTA3_like"/>
    <property type="match status" value="1"/>
</dbReference>
<gene>
    <name evidence="8" type="ORF">ANANG_G00130340</name>
</gene>
<evidence type="ECO:0000256" key="1">
    <source>
        <dbReference type="ARBA" id="ARBA00004123"/>
    </source>
</evidence>
<evidence type="ECO:0000256" key="3">
    <source>
        <dbReference type="ARBA" id="ARBA00023015"/>
    </source>
</evidence>
<feature type="compositionally biased region" description="Low complexity" evidence="6">
    <location>
        <begin position="138"/>
        <end position="151"/>
    </location>
</feature>
<sequence>MAPLPVKVFREELCAWSEEECRNFEHGYRVHGKNFHLIQANKVRTRSVGECVEYYYAWKKSDRHDYFTLQTTRLGRKKYSLQSGNMEDGEQDGAGAAAPRAPTPSPPSRDPSWTAPRLPTPPPLLRARYSWTLIQASRPSRLPNPSPLSSLGAGAHAPPPELLGPGFYQLQLGPFGTDGPFAMPTVALSTEAPPTASPSVFGPIGGFLCPLRSSTPALSHSDVGEGGGCPQWDSRRCFGAAGVQFTHAPMRAIYGPVRNFGGPSP</sequence>
<protein>
    <recommendedName>
        <fullName evidence="7">SANT domain-containing protein</fullName>
    </recommendedName>
</protein>
<keyword evidence="2" id="KW-0678">Repressor</keyword>
<evidence type="ECO:0000313" key="9">
    <source>
        <dbReference type="Proteomes" id="UP001044222"/>
    </source>
</evidence>
<dbReference type="GO" id="GO:0003714">
    <property type="term" value="F:transcription corepressor activity"/>
    <property type="evidence" value="ECO:0007669"/>
    <property type="project" value="TreeGrafter"/>
</dbReference>
<dbReference type="Gene3D" id="1.10.10.60">
    <property type="entry name" value="Homeodomain-like"/>
    <property type="match status" value="1"/>
</dbReference>
<keyword evidence="3" id="KW-0805">Transcription regulation</keyword>